<reference evidence="2" key="1">
    <citation type="submission" date="2024-03" db="EMBL/GenBank/DDBJ databases">
        <title>WGS assembly of Saponaria officinalis var. Norfolk2.</title>
        <authorList>
            <person name="Jenkins J."/>
            <person name="Shu S."/>
            <person name="Grimwood J."/>
            <person name="Barry K."/>
            <person name="Goodstein D."/>
            <person name="Schmutz J."/>
            <person name="Leebens-Mack J."/>
            <person name="Osbourn A."/>
        </authorList>
    </citation>
    <scope>NUCLEOTIDE SEQUENCE [LARGE SCALE GENOMIC DNA]</scope>
    <source>
        <strain evidence="2">JIC</strain>
    </source>
</reference>
<feature type="domain" description="XS" evidence="1">
    <location>
        <begin position="4"/>
        <end position="105"/>
    </location>
</feature>
<dbReference type="Proteomes" id="UP001443914">
    <property type="component" value="Unassembled WGS sequence"/>
</dbReference>
<dbReference type="AlphaFoldDB" id="A0AAW1J4E0"/>
<evidence type="ECO:0000313" key="2">
    <source>
        <dbReference type="EMBL" id="KAK9697872.1"/>
    </source>
</evidence>
<sequence length="156" mass="18009">MSSQFSVPYCCVMVNMPSHIDNGKKVCKSYKPIRDCLMRMGFKVTKLHPVWRLGEFTGKILLEFGMSDEHRDSAIKLECLFKRQGHGKINWLNHAFPRIGPFLWITKIGDGQSFVRDMDYKWVSNSYVQRVETGVEEDGAEVYAVIVQKIAEIYPN</sequence>
<dbReference type="Pfam" id="PF03468">
    <property type="entry name" value="XS"/>
    <property type="match status" value="1"/>
</dbReference>
<dbReference type="InterPro" id="IPR038588">
    <property type="entry name" value="XS_domain_sf"/>
</dbReference>
<dbReference type="GO" id="GO:0031047">
    <property type="term" value="P:regulatory ncRNA-mediated gene silencing"/>
    <property type="evidence" value="ECO:0007669"/>
    <property type="project" value="InterPro"/>
</dbReference>
<gene>
    <name evidence="2" type="ORF">RND81_08G066200</name>
</gene>
<evidence type="ECO:0000313" key="3">
    <source>
        <dbReference type="Proteomes" id="UP001443914"/>
    </source>
</evidence>
<dbReference type="Gene3D" id="3.30.70.2890">
    <property type="entry name" value="XS domain"/>
    <property type="match status" value="1"/>
</dbReference>
<name>A0AAW1J4E0_SAPOF</name>
<accession>A0AAW1J4E0</accession>
<organism evidence="2 3">
    <name type="scientific">Saponaria officinalis</name>
    <name type="common">Common soapwort</name>
    <name type="synonym">Lychnis saponaria</name>
    <dbReference type="NCBI Taxonomy" id="3572"/>
    <lineage>
        <taxon>Eukaryota</taxon>
        <taxon>Viridiplantae</taxon>
        <taxon>Streptophyta</taxon>
        <taxon>Embryophyta</taxon>
        <taxon>Tracheophyta</taxon>
        <taxon>Spermatophyta</taxon>
        <taxon>Magnoliopsida</taxon>
        <taxon>eudicotyledons</taxon>
        <taxon>Gunneridae</taxon>
        <taxon>Pentapetalae</taxon>
        <taxon>Caryophyllales</taxon>
        <taxon>Caryophyllaceae</taxon>
        <taxon>Caryophylleae</taxon>
        <taxon>Saponaria</taxon>
    </lineage>
</organism>
<dbReference type="InterPro" id="IPR005380">
    <property type="entry name" value="XS_domain"/>
</dbReference>
<protein>
    <recommendedName>
        <fullName evidence="1">XS domain-containing protein</fullName>
    </recommendedName>
</protein>
<keyword evidence="3" id="KW-1185">Reference proteome</keyword>
<evidence type="ECO:0000259" key="1">
    <source>
        <dbReference type="Pfam" id="PF03468"/>
    </source>
</evidence>
<dbReference type="EMBL" id="JBDFQZ010000008">
    <property type="protein sequence ID" value="KAK9697872.1"/>
    <property type="molecule type" value="Genomic_DNA"/>
</dbReference>
<proteinExistence type="predicted"/>
<comment type="caution">
    <text evidence="2">The sequence shown here is derived from an EMBL/GenBank/DDBJ whole genome shotgun (WGS) entry which is preliminary data.</text>
</comment>